<proteinExistence type="predicted"/>
<organism evidence="1 2">
    <name type="scientific">Pluteus cervinus</name>
    <dbReference type="NCBI Taxonomy" id="181527"/>
    <lineage>
        <taxon>Eukaryota</taxon>
        <taxon>Fungi</taxon>
        <taxon>Dikarya</taxon>
        <taxon>Basidiomycota</taxon>
        <taxon>Agaricomycotina</taxon>
        <taxon>Agaricomycetes</taxon>
        <taxon>Agaricomycetidae</taxon>
        <taxon>Agaricales</taxon>
        <taxon>Pluteineae</taxon>
        <taxon>Pluteaceae</taxon>
        <taxon>Pluteus</taxon>
    </lineage>
</organism>
<dbReference type="EMBL" id="ML208570">
    <property type="protein sequence ID" value="TFK62615.1"/>
    <property type="molecule type" value="Genomic_DNA"/>
</dbReference>
<gene>
    <name evidence="1" type="ORF">BDN72DRAFT_848456</name>
</gene>
<reference evidence="1 2" key="1">
    <citation type="journal article" date="2019" name="Nat. Ecol. Evol.">
        <title>Megaphylogeny resolves global patterns of mushroom evolution.</title>
        <authorList>
            <person name="Varga T."/>
            <person name="Krizsan K."/>
            <person name="Foldi C."/>
            <person name="Dima B."/>
            <person name="Sanchez-Garcia M."/>
            <person name="Sanchez-Ramirez S."/>
            <person name="Szollosi G.J."/>
            <person name="Szarkandi J.G."/>
            <person name="Papp V."/>
            <person name="Albert L."/>
            <person name="Andreopoulos W."/>
            <person name="Angelini C."/>
            <person name="Antonin V."/>
            <person name="Barry K.W."/>
            <person name="Bougher N.L."/>
            <person name="Buchanan P."/>
            <person name="Buyck B."/>
            <person name="Bense V."/>
            <person name="Catcheside P."/>
            <person name="Chovatia M."/>
            <person name="Cooper J."/>
            <person name="Damon W."/>
            <person name="Desjardin D."/>
            <person name="Finy P."/>
            <person name="Geml J."/>
            <person name="Haridas S."/>
            <person name="Hughes K."/>
            <person name="Justo A."/>
            <person name="Karasinski D."/>
            <person name="Kautmanova I."/>
            <person name="Kiss B."/>
            <person name="Kocsube S."/>
            <person name="Kotiranta H."/>
            <person name="LaButti K.M."/>
            <person name="Lechner B.E."/>
            <person name="Liimatainen K."/>
            <person name="Lipzen A."/>
            <person name="Lukacs Z."/>
            <person name="Mihaltcheva S."/>
            <person name="Morgado L.N."/>
            <person name="Niskanen T."/>
            <person name="Noordeloos M.E."/>
            <person name="Ohm R.A."/>
            <person name="Ortiz-Santana B."/>
            <person name="Ovrebo C."/>
            <person name="Racz N."/>
            <person name="Riley R."/>
            <person name="Savchenko A."/>
            <person name="Shiryaev A."/>
            <person name="Soop K."/>
            <person name="Spirin V."/>
            <person name="Szebenyi C."/>
            <person name="Tomsovsky M."/>
            <person name="Tulloss R.E."/>
            <person name="Uehling J."/>
            <person name="Grigoriev I.V."/>
            <person name="Vagvolgyi C."/>
            <person name="Papp T."/>
            <person name="Martin F.M."/>
            <person name="Miettinen O."/>
            <person name="Hibbett D.S."/>
            <person name="Nagy L.G."/>
        </authorList>
    </citation>
    <scope>NUCLEOTIDE SEQUENCE [LARGE SCALE GENOMIC DNA]</scope>
    <source>
        <strain evidence="1 2">NL-1719</strain>
    </source>
</reference>
<protein>
    <submittedName>
        <fullName evidence="1">Uncharacterized protein</fullName>
    </submittedName>
</protein>
<accession>A0ACD3AB26</accession>
<evidence type="ECO:0000313" key="1">
    <source>
        <dbReference type="EMBL" id="TFK62615.1"/>
    </source>
</evidence>
<dbReference type="Proteomes" id="UP000308600">
    <property type="component" value="Unassembled WGS sequence"/>
</dbReference>
<sequence length="448" mass="48599">MPKWRTLACIAFARFLTAQAYDLSDGLVTQVSARLAQGAQKSWELGTRAEAILELNASSYSVVSHNALPPPNIIPDSLTNALEPFFEIAKNTVAGRAASNNYTQGPQPLIQDGSAADPASIGFAVLLANWTGYDATSGNQTLDYAGAAKDQLDFLLEKIPRTSDGAISHRVSEVQLWSDFISMVPPFLAYYGVLTKNRTLLLEAHNQISLYRKYLRDDKAQGLWRHVLLGNDFSDEGHWATGNGWAAAGMLRVLATIQNSEFANTFKNEQGDLISWVHEIHTAMYAQLDRNVLLFTNYPDQPVTASGNFYDAASTALLASTVYRLSLLTSSPFITDTSISKPIHTHLPLAEKSRKALAAPAPNGTHQYFTSDGWLTPVVNPDSFTQKGSDSPEGQAFVVMMQASWNDWQADGSKGGNGALGMMDRSKFAGGWGVWIGVCVGVISSVGL</sequence>
<keyword evidence="2" id="KW-1185">Reference proteome</keyword>
<evidence type="ECO:0000313" key="2">
    <source>
        <dbReference type="Proteomes" id="UP000308600"/>
    </source>
</evidence>
<name>A0ACD3AB26_9AGAR</name>